<sequence>MKNKRQVCTAPIISDHSIHIKQPGKRAGGWPAVLSSQKFLWREVGLLEGNRLIARMNQRKGFDCPGCAWPDPDGKRSFAEFCENGAKALAEEATYKMLHPEFFKAHSVEELSQLSDYQLGQLGRIEQPMVLKHDSNHYQAISWEEAFAMIAARLRELASPHRAVFYTSGRTSNEAAFLYQLMAKAIGTNNLPDCSNLCHESSGTALNQSIGIGKGTVKLEDFDKADLILVIGQNPGTNHPRMLSALQQAVKNGAHIVSINPLFEAGLKAFQHPQHLKDMLGSGTPLANKHIPIRINGDRALFQGLAKAILEKHPQGLDPDFILDSCEDFGSWAQEINRLSWQVLEEVSGVSQNEIHQLAQQIMSSKAVISCWAMGLTQQPDAVATIRELCNLHLLGGFIGKPGSGLCPVRGHSNVQGNRTVGIYEKPSSDFVGSLEKLYGLSFPKDPGYDVVDSIKAMIAGDVDVLISMGGNFLSASPDTELTAQGLRKLELSVQISTKLNRSHLITGREALILPCLARSELDIQGSGPQFVTVENSMGFVHRSEGQRKPLSEHWRSEVAIVCQLSYHCLDSSQIPWLDYEHDYKRIRDDIGKVLPDFGRYDELVRQDYGFYLTNPPRDKRSFKPELGGKASFAISPLQEWTLNADEFILMTIRSHDQYNTTIYGLDDRYRGIYQGRRVLFMNPDDMDTLGLTKNEELDITSHFKKQTRVGQCFRVIPYDIPRRCLAAYFPEANVLVPLESYAAESQTPTSKFIKVTLERSGS</sequence>
<comment type="cofactor">
    <cofactor evidence="1">
        <name>Mo-bis(molybdopterin guanine dinucleotide)</name>
        <dbReference type="ChEBI" id="CHEBI:60539"/>
    </cofactor>
</comment>
<evidence type="ECO:0000256" key="5">
    <source>
        <dbReference type="ARBA" id="ARBA00022505"/>
    </source>
</evidence>
<keyword evidence="8" id="KW-0408">Iron</keyword>
<keyword evidence="6" id="KW-0479">Metal-binding</keyword>
<comment type="cofactor">
    <cofactor evidence="2">
        <name>[4Fe-4S] cluster</name>
        <dbReference type="ChEBI" id="CHEBI:49883"/>
    </cofactor>
</comment>
<dbReference type="InterPro" id="IPR010046">
    <property type="entry name" value="Mopterin_OxRdtse_a_bac"/>
</dbReference>
<gene>
    <name evidence="12" type="ORF">SAMN06296036_120131</name>
</gene>
<evidence type="ECO:0000256" key="3">
    <source>
        <dbReference type="ARBA" id="ARBA00010312"/>
    </source>
</evidence>
<dbReference type="SUPFAM" id="SSF50692">
    <property type="entry name" value="ADC-like"/>
    <property type="match status" value="1"/>
</dbReference>
<dbReference type="InterPro" id="IPR006656">
    <property type="entry name" value="Mopterin_OxRdtase"/>
</dbReference>
<dbReference type="PANTHER" id="PTHR43105:SF4">
    <property type="entry name" value="PROTEIN YDEP"/>
    <property type="match status" value="1"/>
</dbReference>
<evidence type="ECO:0000313" key="12">
    <source>
        <dbReference type="EMBL" id="SMF60488.1"/>
    </source>
</evidence>
<feature type="domain" description="Molybdopterin dinucleotide-binding" evidence="11">
    <location>
        <begin position="648"/>
        <end position="732"/>
    </location>
</feature>
<dbReference type="OrthoDB" id="5287431at2"/>
<dbReference type="NCBIfam" id="TIGR01701">
    <property type="entry name" value="Fdhalpha-like"/>
    <property type="match status" value="1"/>
</dbReference>
<keyword evidence="9" id="KW-0411">Iron-sulfur</keyword>
<dbReference type="GO" id="GO:0045333">
    <property type="term" value="P:cellular respiration"/>
    <property type="evidence" value="ECO:0007669"/>
    <property type="project" value="UniProtKB-ARBA"/>
</dbReference>
<dbReference type="CDD" id="cd02787">
    <property type="entry name" value="MopB_CT_ydeP"/>
    <property type="match status" value="1"/>
</dbReference>
<protein>
    <submittedName>
        <fullName evidence="12">Oxidoreductase alpha (Molybdopterin) subunit</fullName>
    </submittedName>
</protein>
<reference evidence="13" key="1">
    <citation type="submission" date="2017-04" db="EMBL/GenBank/DDBJ databases">
        <authorList>
            <person name="Varghese N."/>
            <person name="Submissions S."/>
        </authorList>
    </citation>
    <scope>NUCLEOTIDE SEQUENCE [LARGE SCALE GENOMIC DNA]</scope>
    <source>
        <strain evidence="13">RKEM611</strain>
    </source>
</reference>
<organism evidence="12 13">
    <name type="scientific">Pseudobacteriovorax antillogorgiicola</name>
    <dbReference type="NCBI Taxonomy" id="1513793"/>
    <lineage>
        <taxon>Bacteria</taxon>
        <taxon>Pseudomonadati</taxon>
        <taxon>Bdellovibrionota</taxon>
        <taxon>Oligoflexia</taxon>
        <taxon>Oligoflexales</taxon>
        <taxon>Pseudobacteriovoracaceae</taxon>
        <taxon>Pseudobacteriovorax</taxon>
    </lineage>
</organism>
<dbReference type="GO" id="GO:0016020">
    <property type="term" value="C:membrane"/>
    <property type="evidence" value="ECO:0007669"/>
    <property type="project" value="TreeGrafter"/>
</dbReference>
<dbReference type="InterPro" id="IPR009010">
    <property type="entry name" value="Asp_de-COase-like_dom_sf"/>
</dbReference>
<dbReference type="STRING" id="1513793.SAMN06296036_120131"/>
<dbReference type="PIRSF" id="PIRSF000144">
    <property type="entry name" value="CbbBc"/>
    <property type="match status" value="1"/>
</dbReference>
<evidence type="ECO:0000256" key="2">
    <source>
        <dbReference type="ARBA" id="ARBA00001966"/>
    </source>
</evidence>
<evidence type="ECO:0000256" key="4">
    <source>
        <dbReference type="ARBA" id="ARBA00022485"/>
    </source>
</evidence>
<evidence type="ECO:0000259" key="11">
    <source>
        <dbReference type="Pfam" id="PF01568"/>
    </source>
</evidence>
<keyword evidence="5" id="KW-0500">Molybdenum</keyword>
<accession>A0A1Y6CFH9</accession>
<evidence type="ECO:0000256" key="6">
    <source>
        <dbReference type="ARBA" id="ARBA00022723"/>
    </source>
</evidence>
<feature type="domain" description="Molybdopterin oxidoreductase" evidence="10">
    <location>
        <begin position="124"/>
        <end position="495"/>
    </location>
</feature>
<evidence type="ECO:0000313" key="13">
    <source>
        <dbReference type="Proteomes" id="UP000192907"/>
    </source>
</evidence>
<dbReference type="InterPro" id="IPR041953">
    <property type="entry name" value="YdeP_MopB"/>
</dbReference>
<comment type="similarity">
    <text evidence="3">Belongs to the prokaryotic molybdopterin-containing oxidoreductase family.</text>
</comment>
<dbReference type="Pfam" id="PF00384">
    <property type="entry name" value="Molybdopterin"/>
    <property type="match status" value="1"/>
</dbReference>
<evidence type="ECO:0000256" key="8">
    <source>
        <dbReference type="ARBA" id="ARBA00023004"/>
    </source>
</evidence>
<dbReference type="GO" id="GO:0008863">
    <property type="term" value="F:formate dehydrogenase (NAD+) activity"/>
    <property type="evidence" value="ECO:0007669"/>
    <property type="project" value="InterPro"/>
</dbReference>
<dbReference type="GO" id="GO:0051539">
    <property type="term" value="F:4 iron, 4 sulfur cluster binding"/>
    <property type="evidence" value="ECO:0007669"/>
    <property type="project" value="UniProtKB-KW"/>
</dbReference>
<evidence type="ECO:0000259" key="10">
    <source>
        <dbReference type="Pfam" id="PF00384"/>
    </source>
</evidence>
<name>A0A1Y6CFH9_9BACT</name>
<evidence type="ECO:0000256" key="9">
    <source>
        <dbReference type="ARBA" id="ARBA00023014"/>
    </source>
</evidence>
<evidence type="ECO:0000256" key="1">
    <source>
        <dbReference type="ARBA" id="ARBA00001942"/>
    </source>
</evidence>
<proteinExistence type="inferred from homology"/>
<dbReference type="RefSeq" id="WP_132322759.1">
    <property type="nucleotide sequence ID" value="NZ_FWZT01000020.1"/>
</dbReference>
<dbReference type="InterPro" id="IPR006657">
    <property type="entry name" value="MoPterin_dinucl-bd_dom"/>
</dbReference>
<dbReference type="Gene3D" id="3.40.50.740">
    <property type="match status" value="1"/>
</dbReference>
<dbReference type="GO" id="GO:0043546">
    <property type="term" value="F:molybdopterin cofactor binding"/>
    <property type="evidence" value="ECO:0007669"/>
    <property type="project" value="InterPro"/>
</dbReference>
<dbReference type="SUPFAM" id="SSF53706">
    <property type="entry name" value="Formate dehydrogenase/DMSO reductase, domains 1-3"/>
    <property type="match status" value="1"/>
</dbReference>
<keyword evidence="13" id="KW-1185">Reference proteome</keyword>
<dbReference type="EMBL" id="FWZT01000020">
    <property type="protein sequence ID" value="SMF60488.1"/>
    <property type="molecule type" value="Genomic_DNA"/>
</dbReference>
<dbReference type="CDD" id="cd02767">
    <property type="entry name" value="MopB_ydeP"/>
    <property type="match status" value="1"/>
</dbReference>
<keyword evidence="7" id="KW-0560">Oxidoreductase</keyword>
<dbReference type="InterPro" id="IPR050123">
    <property type="entry name" value="Prok_molybdopt-oxidoreductase"/>
</dbReference>
<dbReference type="AlphaFoldDB" id="A0A1Y6CFH9"/>
<dbReference type="PANTHER" id="PTHR43105">
    <property type="entry name" value="RESPIRATORY NITRATE REDUCTASE"/>
    <property type="match status" value="1"/>
</dbReference>
<dbReference type="Pfam" id="PF01568">
    <property type="entry name" value="Molydop_binding"/>
    <property type="match status" value="1"/>
</dbReference>
<dbReference type="GO" id="GO:0030151">
    <property type="term" value="F:molybdenum ion binding"/>
    <property type="evidence" value="ECO:0007669"/>
    <property type="project" value="InterPro"/>
</dbReference>
<evidence type="ECO:0000256" key="7">
    <source>
        <dbReference type="ARBA" id="ARBA00023002"/>
    </source>
</evidence>
<dbReference type="Proteomes" id="UP000192907">
    <property type="component" value="Unassembled WGS sequence"/>
</dbReference>
<dbReference type="InterPro" id="IPR037951">
    <property type="entry name" value="MopB_CT_YdeP"/>
</dbReference>
<dbReference type="Gene3D" id="3.40.228.10">
    <property type="entry name" value="Dimethylsulfoxide Reductase, domain 2"/>
    <property type="match status" value="1"/>
</dbReference>
<keyword evidence="4" id="KW-0004">4Fe-4S</keyword>